<feature type="transmembrane region" description="Helical" evidence="1">
    <location>
        <begin position="7"/>
        <end position="29"/>
    </location>
</feature>
<reference evidence="2 5" key="2">
    <citation type="submission" date="2023-11" db="EMBL/GenBank/DDBJ databases">
        <title>Plant-associative lifestyle of Vibrio porteresiae and its evolutionary dynamics.</title>
        <authorList>
            <person name="Rameshkumar N."/>
            <person name="Kirti K."/>
        </authorList>
    </citation>
    <scope>NUCLEOTIDE SEQUENCE [LARGE SCALE GENOMIC DNA]</scope>
    <source>
        <strain evidence="2 5">MSSRF38</strain>
    </source>
</reference>
<dbReference type="EMBL" id="JAWRCO010000001">
    <property type="protein sequence ID" value="MDW6003305.1"/>
    <property type="molecule type" value="Genomic_DNA"/>
</dbReference>
<organism evidence="3 4">
    <name type="scientific">Vibrio mangrovi</name>
    <dbReference type="NCBI Taxonomy" id="474394"/>
    <lineage>
        <taxon>Bacteria</taxon>
        <taxon>Pseudomonadati</taxon>
        <taxon>Pseudomonadota</taxon>
        <taxon>Gammaproteobacteria</taxon>
        <taxon>Vibrionales</taxon>
        <taxon>Vibrionaceae</taxon>
        <taxon>Vibrio</taxon>
    </lineage>
</organism>
<proteinExistence type="predicted"/>
<sequence length="114" mass="13715">MYEIILRYIAIFGLVWGIVFFVCMMRYSFGDRERIYQLIRKLAKDPQWYFNKDSVMFVLISGMSAGGVFAIYSILYPFIVHRSIKRGYKVDVMMCLHWLWWLTIIFVRIRASYA</sequence>
<keyword evidence="1" id="KW-0472">Membrane</keyword>
<accession>A0A1Y6IQK0</accession>
<dbReference type="RefSeq" id="WP_087479893.1">
    <property type="nucleotide sequence ID" value="NZ_AP024883.1"/>
</dbReference>
<evidence type="ECO:0000313" key="5">
    <source>
        <dbReference type="Proteomes" id="UP001283366"/>
    </source>
</evidence>
<evidence type="ECO:0000313" key="2">
    <source>
        <dbReference type="EMBL" id="MDW6003305.1"/>
    </source>
</evidence>
<keyword evidence="1" id="KW-0812">Transmembrane</keyword>
<keyword evidence="1" id="KW-1133">Transmembrane helix</keyword>
<evidence type="ECO:0000313" key="3">
    <source>
        <dbReference type="EMBL" id="SMR99906.1"/>
    </source>
</evidence>
<dbReference type="Proteomes" id="UP000196125">
    <property type="component" value="Unassembled WGS sequence"/>
</dbReference>
<evidence type="ECO:0000313" key="4">
    <source>
        <dbReference type="Proteomes" id="UP000196125"/>
    </source>
</evidence>
<dbReference type="AlphaFoldDB" id="A0A1Y6IQK0"/>
<feature type="transmembrane region" description="Helical" evidence="1">
    <location>
        <begin position="92"/>
        <end position="111"/>
    </location>
</feature>
<name>A0A1Y6IQK0_9VIBR</name>
<dbReference type="EMBL" id="FXXI01000001">
    <property type="protein sequence ID" value="SMR99906.1"/>
    <property type="molecule type" value="Genomic_DNA"/>
</dbReference>
<gene>
    <name evidence="2" type="ORF">SBX37_10640</name>
    <name evidence="3" type="ORF">VIM7927_01144</name>
</gene>
<keyword evidence="5" id="KW-1185">Reference proteome</keyword>
<evidence type="ECO:0000256" key="1">
    <source>
        <dbReference type="SAM" id="Phobius"/>
    </source>
</evidence>
<dbReference type="OrthoDB" id="5878544at2"/>
<reference evidence="3 4" key="1">
    <citation type="submission" date="2017-05" db="EMBL/GenBank/DDBJ databases">
        <authorList>
            <person name="Song R."/>
            <person name="Chenine A.L."/>
            <person name="Ruprecht R.M."/>
        </authorList>
    </citation>
    <scope>NUCLEOTIDE SEQUENCE [LARGE SCALE GENOMIC DNA]</scope>
    <source>
        <strain evidence="3 4">CECT 7927</strain>
    </source>
</reference>
<protein>
    <submittedName>
        <fullName evidence="3">Uncharacterized protein</fullName>
    </submittedName>
</protein>
<dbReference type="Proteomes" id="UP001283366">
    <property type="component" value="Unassembled WGS sequence"/>
</dbReference>
<feature type="transmembrane region" description="Helical" evidence="1">
    <location>
        <begin position="55"/>
        <end position="80"/>
    </location>
</feature>